<organism evidence="2">
    <name type="scientific">marine sediment metagenome</name>
    <dbReference type="NCBI Taxonomy" id="412755"/>
    <lineage>
        <taxon>unclassified sequences</taxon>
        <taxon>metagenomes</taxon>
        <taxon>ecological metagenomes</taxon>
    </lineage>
</organism>
<dbReference type="EMBL" id="LAZR01006625">
    <property type="protein sequence ID" value="KKM90793.1"/>
    <property type="molecule type" value="Genomic_DNA"/>
</dbReference>
<proteinExistence type="predicted"/>
<reference evidence="2" key="1">
    <citation type="journal article" date="2015" name="Nature">
        <title>Complex archaea that bridge the gap between prokaryotes and eukaryotes.</title>
        <authorList>
            <person name="Spang A."/>
            <person name="Saw J.H."/>
            <person name="Jorgensen S.L."/>
            <person name="Zaremba-Niedzwiedzka K."/>
            <person name="Martijn J."/>
            <person name="Lind A.E."/>
            <person name="van Eijk R."/>
            <person name="Schleper C."/>
            <person name="Guy L."/>
            <person name="Ettema T.J."/>
        </authorList>
    </citation>
    <scope>NUCLEOTIDE SEQUENCE</scope>
</reference>
<protein>
    <submittedName>
        <fullName evidence="2">Uncharacterized protein</fullName>
    </submittedName>
</protein>
<evidence type="ECO:0000313" key="2">
    <source>
        <dbReference type="EMBL" id="KKM90793.1"/>
    </source>
</evidence>
<evidence type="ECO:0000256" key="1">
    <source>
        <dbReference type="SAM" id="MobiDB-lite"/>
    </source>
</evidence>
<accession>A0A0F9LBN6</accession>
<dbReference type="AlphaFoldDB" id="A0A0F9LBN6"/>
<feature type="compositionally biased region" description="Pro residues" evidence="1">
    <location>
        <begin position="26"/>
        <end position="36"/>
    </location>
</feature>
<sequence length="230" mass="23779">MGTENLVTDDPKVEPVVTSPATTDPPTTPPPEPAPIAPTAKVEVKDGRVIVDGKKYVAESDLIAAKGSLEGKLSTQQTAHETAIDAAKLAESAAQQTIASLTAKAKETEDAPKTGAVTDEEAAKVKQELEASKASIVTLTAEAGKALELKRANLVLQYGIVPDTIKEKNMTELDSFEEALKAVSTAKGGVGNYALGGGSGDAAPQTDIERAAKVIEATPIRGVREPAPQT</sequence>
<name>A0A0F9LBN6_9ZZZZ</name>
<feature type="region of interest" description="Disordered" evidence="1">
    <location>
        <begin position="1"/>
        <end position="38"/>
    </location>
</feature>
<gene>
    <name evidence="2" type="ORF">LCGC14_1234960</name>
</gene>
<comment type="caution">
    <text evidence="2">The sequence shown here is derived from an EMBL/GenBank/DDBJ whole genome shotgun (WGS) entry which is preliminary data.</text>
</comment>